<evidence type="ECO:0000313" key="7">
    <source>
        <dbReference type="EMBL" id="CAI3647278.1"/>
    </source>
</evidence>
<evidence type="ECO:0000259" key="5">
    <source>
        <dbReference type="Pfam" id="PF04542"/>
    </source>
</evidence>
<dbReference type="EMBL" id="PDCJ01000001">
    <property type="protein sequence ID" value="PEG32067.1"/>
    <property type="molecule type" value="Genomic_DNA"/>
</dbReference>
<dbReference type="SUPFAM" id="SSF88659">
    <property type="entry name" value="Sigma3 and sigma4 domains of RNA polymerase sigma factors"/>
    <property type="match status" value="1"/>
</dbReference>
<accession>A0A2A7MKM9</accession>
<dbReference type="EMBL" id="CAMTCP010000250">
    <property type="protein sequence ID" value="CAI3647278.1"/>
    <property type="molecule type" value="Genomic_DNA"/>
</dbReference>
<dbReference type="PANTHER" id="PTHR30385">
    <property type="entry name" value="SIGMA FACTOR F FLAGELLAR"/>
    <property type="match status" value="1"/>
</dbReference>
<evidence type="ECO:0000256" key="1">
    <source>
        <dbReference type="ARBA" id="ARBA00023015"/>
    </source>
</evidence>
<dbReference type="InterPro" id="IPR013324">
    <property type="entry name" value="RNA_pol_sigma_r3/r4-like"/>
</dbReference>
<feature type="domain" description="RNA polymerase sigma-70 region 2" evidence="5">
    <location>
        <begin position="21"/>
        <end position="88"/>
    </location>
</feature>
<dbReference type="Pfam" id="PF04545">
    <property type="entry name" value="Sigma70_r4"/>
    <property type="match status" value="1"/>
</dbReference>
<dbReference type="STRING" id="137838.GCA_001458595_03547"/>
<feature type="domain" description="RNA polymerase sigma-70 region 4" evidence="6">
    <location>
        <begin position="134"/>
        <end position="183"/>
    </location>
</feature>
<comment type="caution">
    <text evidence="8">The sequence shown here is derived from an EMBL/GenBank/DDBJ whole genome shotgun (WGS) entry which is preliminary data.</text>
</comment>
<dbReference type="Pfam" id="PF04542">
    <property type="entry name" value="Sigma70_r2"/>
    <property type="match status" value="1"/>
</dbReference>
<keyword evidence="4" id="KW-0804">Transcription</keyword>
<evidence type="ECO:0000313" key="9">
    <source>
        <dbReference type="Proteomes" id="UP000220840"/>
    </source>
</evidence>
<evidence type="ECO:0000256" key="4">
    <source>
        <dbReference type="ARBA" id="ARBA00023163"/>
    </source>
</evidence>
<dbReference type="AlphaFoldDB" id="A0A2A7MKM9"/>
<dbReference type="OrthoDB" id="1929929at2"/>
<dbReference type="NCBIfam" id="TIGR02937">
    <property type="entry name" value="sigma70-ECF"/>
    <property type="match status" value="1"/>
</dbReference>
<evidence type="ECO:0000259" key="6">
    <source>
        <dbReference type="Pfam" id="PF04545"/>
    </source>
</evidence>
<gene>
    <name evidence="7" type="ORF">CNEO2_510003</name>
    <name evidence="8" type="ORF">CQ394_10325</name>
</gene>
<protein>
    <submittedName>
        <fullName evidence="7">ECF RNA polymerase sigma factor</fullName>
    </submittedName>
</protein>
<dbReference type="RefSeq" id="WP_058296214.1">
    <property type="nucleotide sequence ID" value="NZ_CAMRXC010000035.1"/>
</dbReference>
<dbReference type="InterPro" id="IPR014284">
    <property type="entry name" value="RNA_pol_sigma-70_dom"/>
</dbReference>
<evidence type="ECO:0000256" key="2">
    <source>
        <dbReference type="ARBA" id="ARBA00023082"/>
    </source>
</evidence>
<reference evidence="7" key="2">
    <citation type="submission" date="2022-10" db="EMBL/GenBank/DDBJ databases">
        <authorList>
            <person name="Aires J."/>
            <person name="Mesa V."/>
        </authorList>
    </citation>
    <scope>NUCLEOTIDE SEQUENCE</scope>
    <source>
        <strain evidence="7">Clostridium neonatale JD116</strain>
    </source>
</reference>
<dbReference type="Proteomes" id="UP001189143">
    <property type="component" value="Unassembled WGS sequence"/>
</dbReference>
<dbReference type="InterPro" id="IPR013325">
    <property type="entry name" value="RNA_pol_sigma_r2"/>
</dbReference>
<dbReference type="Gene3D" id="1.20.140.160">
    <property type="match status" value="1"/>
</dbReference>
<dbReference type="Proteomes" id="UP000220840">
    <property type="component" value="Unassembled WGS sequence"/>
</dbReference>
<dbReference type="GO" id="GO:0016987">
    <property type="term" value="F:sigma factor activity"/>
    <property type="evidence" value="ECO:0007669"/>
    <property type="project" value="UniProtKB-KW"/>
</dbReference>
<evidence type="ECO:0000313" key="8">
    <source>
        <dbReference type="EMBL" id="PEG32067.1"/>
    </source>
</evidence>
<dbReference type="GO" id="GO:0003677">
    <property type="term" value="F:DNA binding"/>
    <property type="evidence" value="ECO:0007669"/>
    <property type="project" value="UniProtKB-KW"/>
</dbReference>
<dbReference type="InterPro" id="IPR007630">
    <property type="entry name" value="RNA_pol_sigma70_r4"/>
</dbReference>
<dbReference type="SUPFAM" id="SSF88946">
    <property type="entry name" value="Sigma2 domain of RNA polymerase sigma factors"/>
    <property type="match status" value="1"/>
</dbReference>
<organism evidence="8 9">
    <name type="scientific">Clostridium neonatale</name>
    <dbReference type="NCBI Taxonomy" id="137838"/>
    <lineage>
        <taxon>Bacteria</taxon>
        <taxon>Bacillati</taxon>
        <taxon>Bacillota</taxon>
        <taxon>Clostridia</taxon>
        <taxon>Eubacteriales</taxon>
        <taxon>Clostridiaceae</taxon>
        <taxon>Clostridium</taxon>
    </lineage>
</organism>
<dbReference type="PANTHER" id="PTHR30385:SF7">
    <property type="entry name" value="RNA POLYMERASE SIGMA FACTOR FLIA"/>
    <property type="match status" value="1"/>
</dbReference>
<proteinExistence type="predicted"/>
<dbReference type="InterPro" id="IPR007627">
    <property type="entry name" value="RNA_pol_sigma70_r2"/>
</dbReference>
<name>A0A2A7MKM9_9CLOT</name>
<sequence>MDRKPIKLKNKIRNMSIEEVYQQFKNFIYKQCQSWLGKYEFDDLQQVAFIGLQKAYEGYEVDKDVQFLTYAAMAIGNELRIYHRKNKKHEDVFSLNKTFLFKDDEMEYIDTISDDINYEEIAFKNIQCENLRNALRKLKPIDREIVEEIGLNFKGQKEIAEKFNLSQSYISRKYKNLLVKLRKIMEGDDKMPEKKITREQLVKEVREHGTGKDATKLIAHKYGLSPGTIKSYYDTMDVRSESKNYKGKKTQNIDKNTTEPKQEIKVEVPSFLQEIKTYRGSIGQYQINDDNVDLQFGNTTVSIEKENIMNLVMELSELNRIIS</sequence>
<keyword evidence="1" id="KW-0805">Transcription regulation</keyword>
<evidence type="ECO:0000256" key="3">
    <source>
        <dbReference type="ARBA" id="ARBA00023125"/>
    </source>
</evidence>
<keyword evidence="9" id="KW-1185">Reference proteome</keyword>
<reference evidence="8 9" key="1">
    <citation type="submission" date="2017-10" db="EMBL/GenBank/DDBJ databases">
        <title>Effective Description of Clostridium neonatale sp. nov. linked to necrotizing enterocolitis in neonates and a clarification of species assignable to the genus Clostridium (Prazmowski 1880) emend. Lawson and Rainey 2016.</title>
        <authorList>
            <person name="Bernard K."/>
            <person name="Burdz T."/>
            <person name="Wiebe D."/>
            <person name="Balcewich B."/>
            <person name="Alfa M."/>
            <person name="Bernier A.-M."/>
        </authorList>
    </citation>
    <scope>NUCLEOTIDE SEQUENCE [LARGE SCALE GENOMIC DNA]</scope>
    <source>
        <strain evidence="8 9">LCDC99A005</strain>
    </source>
</reference>
<dbReference type="GO" id="GO:0006352">
    <property type="term" value="P:DNA-templated transcription initiation"/>
    <property type="evidence" value="ECO:0007669"/>
    <property type="project" value="InterPro"/>
</dbReference>
<keyword evidence="3" id="KW-0238">DNA-binding</keyword>
<keyword evidence="2" id="KW-0731">Sigma factor</keyword>